<evidence type="ECO:0000256" key="17">
    <source>
        <dbReference type="ARBA" id="ARBA00052680"/>
    </source>
</evidence>
<dbReference type="PANTHER" id="PTHR42760:SF83">
    <property type="entry name" value="(3R)-3-HYDROXYACYL-COA DEHYDROGENASE"/>
    <property type="match status" value="1"/>
</dbReference>
<dbReference type="GO" id="GO:0048038">
    <property type="term" value="F:quinone binding"/>
    <property type="evidence" value="ECO:0007669"/>
    <property type="project" value="TreeGrafter"/>
</dbReference>
<dbReference type="GO" id="GO:0006633">
    <property type="term" value="P:fatty acid biosynthetic process"/>
    <property type="evidence" value="ECO:0007669"/>
    <property type="project" value="UniProtKB-KW"/>
</dbReference>
<name>A0A8J8WC24_CHIOP</name>
<dbReference type="OrthoDB" id="1888931at2759"/>
<evidence type="ECO:0000256" key="25">
    <source>
        <dbReference type="ARBA" id="ARBA00083258"/>
    </source>
</evidence>
<comment type="catalytic activity">
    <reaction evidence="17">
        <text>a (3R)-3-hydroxyacyl-CoA + NAD(+) = a 3-oxoacyl-CoA + NADH + H(+)</text>
        <dbReference type="Rhea" id="RHEA:32711"/>
        <dbReference type="ChEBI" id="CHEBI:15378"/>
        <dbReference type="ChEBI" id="CHEBI:57319"/>
        <dbReference type="ChEBI" id="CHEBI:57540"/>
        <dbReference type="ChEBI" id="CHEBI:57945"/>
        <dbReference type="ChEBI" id="CHEBI:90726"/>
        <dbReference type="EC" id="1.1.1.n12"/>
    </reaction>
    <physiologicalReaction direction="left-to-right" evidence="17">
        <dbReference type="Rhea" id="RHEA:32712"/>
    </physiologicalReaction>
</comment>
<dbReference type="FunFam" id="3.40.50.720:FF:000231">
    <property type="entry name" value="Estradiol 17-beta-dehydrogenase 8"/>
    <property type="match status" value="1"/>
</dbReference>
<dbReference type="GO" id="GO:0005759">
    <property type="term" value="C:mitochondrial matrix"/>
    <property type="evidence" value="ECO:0007669"/>
    <property type="project" value="UniProtKB-SubCell"/>
</dbReference>
<dbReference type="Pfam" id="PF13561">
    <property type="entry name" value="adh_short_C2"/>
    <property type="match status" value="1"/>
</dbReference>
<evidence type="ECO:0000256" key="1">
    <source>
        <dbReference type="ARBA" id="ARBA00004305"/>
    </source>
</evidence>
<comment type="pathway">
    <text evidence="13">Steroid biosynthesis; estrogen biosynthesis.</text>
</comment>
<gene>
    <name evidence="26" type="primary">HSD17B8_1</name>
    <name evidence="26" type="ORF">GWK47_026994</name>
</gene>
<evidence type="ECO:0000256" key="18">
    <source>
        <dbReference type="ARBA" id="ARBA00065174"/>
    </source>
</evidence>
<evidence type="ECO:0000256" key="20">
    <source>
        <dbReference type="ARBA" id="ARBA00070911"/>
    </source>
</evidence>
<evidence type="ECO:0000256" key="22">
    <source>
        <dbReference type="ARBA" id="ARBA00081419"/>
    </source>
</evidence>
<evidence type="ECO:0000256" key="3">
    <source>
        <dbReference type="ARBA" id="ARBA00006484"/>
    </source>
</evidence>
<comment type="subunit">
    <text evidence="18">Heterotetramer with CBR4; contains two molecules of HSD17B8 and CBR4.</text>
</comment>
<keyword evidence="11" id="KW-0496">Mitochondrion</keyword>
<evidence type="ECO:0000256" key="15">
    <source>
        <dbReference type="ARBA" id="ARBA00050232"/>
    </source>
</evidence>
<dbReference type="Gene3D" id="3.40.50.720">
    <property type="entry name" value="NAD(P)-binding Rossmann-like Domain"/>
    <property type="match status" value="1"/>
</dbReference>
<dbReference type="GO" id="GO:0004303">
    <property type="term" value="F:estradiol 17-beta-dehydrogenase [NAD(P)+] activity"/>
    <property type="evidence" value="ECO:0007669"/>
    <property type="project" value="UniProtKB-EC"/>
</dbReference>
<keyword evidence="10" id="KW-0443">Lipid metabolism</keyword>
<evidence type="ECO:0000256" key="9">
    <source>
        <dbReference type="ARBA" id="ARBA00023027"/>
    </source>
</evidence>
<comment type="pathway">
    <text evidence="2">Lipid metabolism; fatty acid biosynthesis.</text>
</comment>
<evidence type="ECO:0000256" key="4">
    <source>
        <dbReference type="ARBA" id="ARBA00012456"/>
    </source>
</evidence>
<evidence type="ECO:0000256" key="5">
    <source>
        <dbReference type="ARBA" id="ARBA00022516"/>
    </source>
</evidence>
<evidence type="ECO:0000256" key="6">
    <source>
        <dbReference type="ARBA" id="ARBA00022553"/>
    </source>
</evidence>
<proteinExistence type="inferred from homology"/>
<dbReference type="GO" id="GO:0047035">
    <property type="term" value="F:testosterone dehydrogenase (NAD+) activity"/>
    <property type="evidence" value="ECO:0007669"/>
    <property type="project" value="UniProtKB-EC"/>
</dbReference>
<comment type="similarity">
    <text evidence="3">Belongs to the short-chain dehydrogenases/reductases (SDR) family.</text>
</comment>
<evidence type="ECO:0000256" key="7">
    <source>
        <dbReference type="ARBA" id="ARBA00022832"/>
    </source>
</evidence>
<organism evidence="26 27">
    <name type="scientific">Chionoecetes opilio</name>
    <name type="common">Atlantic snow crab</name>
    <name type="synonym">Cancer opilio</name>
    <dbReference type="NCBI Taxonomy" id="41210"/>
    <lineage>
        <taxon>Eukaryota</taxon>
        <taxon>Metazoa</taxon>
        <taxon>Ecdysozoa</taxon>
        <taxon>Arthropoda</taxon>
        <taxon>Crustacea</taxon>
        <taxon>Multicrustacea</taxon>
        <taxon>Malacostraca</taxon>
        <taxon>Eumalacostraca</taxon>
        <taxon>Eucarida</taxon>
        <taxon>Decapoda</taxon>
        <taxon>Pleocyemata</taxon>
        <taxon>Brachyura</taxon>
        <taxon>Eubrachyura</taxon>
        <taxon>Majoidea</taxon>
        <taxon>Majidae</taxon>
        <taxon>Chionoecetes</taxon>
    </lineage>
</organism>
<keyword evidence="6" id="KW-0597">Phosphoprotein</keyword>
<evidence type="ECO:0000256" key="16">
    <source>
        <dbReference type="ARBA" id="ARBA00050435"/>
    </source>
</evidence>
<protein>
    <recommendedName>
        <fullName evidence="20">(3R)-3-hydroxyacyl-CoA dehydrogenase</fullName>
        <ecNumber evidence="19">1.1.1.239</ecNumber>
        <ecNumber evidence="4">1.1.1.n12</ecNumber>
    </recommendedName>
    <alternativeName>
        <fullName evidence="22">17-beta-hydroxysteroid dehydrogenase 8</fullName>
    </alternativeName>
    <alternativeName>
        <fullName evidence="21">3-ketoacyl-[acyl-carrier-protein] reductase alpha subunit</fullName>
    </alternativeName>
    <alternativeName>
        <fullName evidence="24">3-oxoacyl-[acyl-carrier-protein] reductase</fullName>
    </alternativeName>
    <alternativeName>
        <fullName evidence="25">Estradiol 17-beta-dehydrogenase 8</fullName>
    </alternativeName>
    <alternativeName>
        <fullName evidence="23">Testosterone 17-beta-dehydrogenase 8</fullName>
    </alternativeName>
</protein>
<dbReference type="SUPFAM" id="SSF51735">
    <property type="entry name" value="NAD(P)-binding Rossmann-fold domains"/>
    <property type="match status" value="1"/>
</dbReference>
<comment type="catalytic activity">
    <reaction evidence="15">
        <text>testosterone + NAD(+) = androst-4-ene-3,17-dione + NADH + H(+)</text>
        <dbReference type="Rhea" id="RHEA:14929"/>
        <dbReference type="ChEBI" id="CHEBI:15378"/>
        <dbReference type="ChEBI" id="CHEBI:16422"/>
        <dbReference type="ChEBI" id="CHEBI:17347"/>
        <dbReference type="ChEBI" id="CHEBI:57540"/>
        <dbReference type="ChEBI" id="CHEBI:57945"/>
        <dbReference type="EC" id="1.1.1.239"/>
    </reaction>
    <physiologicalReaction direction="left-to-right" evidence="15">
        <dbReference type="Rhea" id="RHEA:14930"/>
    </physiologicalReaction>
</comment>
<reference evidence="26" key="1">
    <citation type="submission" date="2020-07" db="EMBL/GenBank/DDBJ databases">
        <title>The High-quality genome of the commercially important snow crab, Chionoecetes opilio.</title>
        <authorList>
            <person name="Jeong J.-H."/>
            <person name="Ryu S."/>
        </authorList>
    </citation>
    <scope>NUCLEOTIDE SEQUENCE</scope>
    <source>
        <strain evidence="26">MADBK_172401_WGS</strain>
        <tissue evidence="26">Digestive gland</tissue>
    </source>
</reference>
<dbReference type="Proteomes" id="UP000770661">
    <property type="component" value="Unassembled WGS sequence"/>
</dbReference>
<comment type="subcellular location">
    <subcellularLocation>
        <location evidence="1">Mitochondrion matrix</location>
    </subcellularLocation>
</comment>
<dbReference type="PANTHER" id="PTHR42760">
    <property type="entry name" value="SHORT-CHAIN DEHYDROGENASES/REDUCTASES FAMILY MEMBER"/>
    <property type="match status" value="1"/>
</dbReference>
<dbReference type="InterPro" id="IPR020904">
    <property type="entry name" value="Sc_DH/Rdtase_CS"/>
</dbReference>
<evidence type="ECO:0000256" key="21">
    <source>
        <dbReference type="ARBA" id="ARBA00077835"/>
    </source>
</evidence>
<keyword evidence="7" id="KW-0276">Fatty acid metabolism</keyword>
<comment type="catalytic activity">
    <reaction evidence="16">
        <text>17beta-hydroxy-5alpha-androstan-3-one + NAD(+) = 5alpha-androstan-3,17-dione + NADH + H(+)</text>
        <dbReference type="Rhea" id="RHEA:41992"/>
        <dbReference type="ChEBI" id="CHEBI:15378"/>
        <dbReference type="ChEBI" id="CHEBI:15994"/>
        <dbReference type="ChEBI" id="CHEBI:16330"/>
        <dbReference type="ChEBI" id="CHEBI:57540"/>
        <dbReference type="ChEBI" id="CHEBI:57945"/>
    </reaction>
    <physiologicalReaction direction="left-to-right" evidence="16">
        <dbReference type="Rhea" id="RHEA:41993"/>
    </physiologicalReaction>
</comment>
<dbReference type="EC" id="1.1.1.239" evidence="19"/>
<keyword evidence="27" id="KW-1185">Reference proteome</keyword>
<dbReference type="AlphaFoldDB" id="A0A8J8WC24"/>
<evidence type="ECO:0000256" key="24">
    <source>
        <dbReference type="ARBA" id="ARBA00083097"/>
    </source>
</evidence>
<dbReference type="PRINTS" id="PR00080">
    <property type="entry name" value="SDRFAMILY"/>
</dbReference>
<evidence type="ECO:0000256" key="12">
    <source>
        <dbReference type="ARBA" id="ARBA00023160"/>
    </source>
</evidence>
<evidence type="ECO:0000256" key="2">
    <source>
        <dbReference type="ARBA" id="ARBA00005194"/>
    </source>
</evidence>
<evidence type="ECO:0000256" key="11">
    <source>
        <dbReference type="ARBA" id="ARBA00023128"/>
    </source>
</evidence>
<keyword evidence="12" id="KW-0275">Fatty acid biosynthesis</keyword>
<evidence type="ECO:0000256" key="13">
    <source>
        <dbReference type="ARBA" id="ARBA00037929"/>
    </source>
</evidence>
<evidence type="ECO:0000256" key="19">
    <source>
        <dbReference type="ARBA" id="ARBA00066822"/>
    </source>
</evidence>
<keyword evidence="5" id="KW-0444">Lipid biosynthesis</keyword>
<dbReference type="InterPro" id="IPR002347">
    <property type="entry name" value="SDR_fam"/>
</dbReference>
<dbReference type="EC" id="1.1.1.n12" evidence="4"/>
<dbReference type="PRINTS" id="PR00081">
    <property type="entry name" value="GDHRDH"/>
</dbReference>
<evidence type="ECO:0000256" key="14">
    <source>
        <dbReference type="ARBA" id="ARBA00049069"/>
    </source>
</evidence>
<dbReference type="EMBL" id="JACEEZ010026042">
    <property type="protein sequence ID" value="KAG0695253.1"/>
    <property type="molecule type" value="Genomic_DNA"/>
</dbReference>
<comment type="caution">
    <text evidence="26">The sequence shown here is derived from an EMBL/GenBank/DDBJ whole genome shotgun (WGS) entry which is preliminary data.</text>
</comment>
<accession>A0A8J8WC24</accession>
<evidence type="ECO:0000256" key="23">
    <source>
        <dbReference type="ARBA" id="ARBA00081936"/>
    </source>
</evidence>
<keyword evidence="8" id="KW-0560">Oxidoreductase</keyword>
<evidence type="ECO:0000256" key="8">
    <source>
        <dbReference type="ARBA" id="ARBA00023002"/>
    </source>
</evidence>
<comment type="catalytic activity">
    <reaction evidence="14">
        <text>17beta-estradiol + NAD(+) = estrone + NADH + H(+)</text>
        <dbReference type="Rhea" id="RHEA:24612"/>
        <dbReference type="ChEBI" id="CHEBI:15378"/>
        <dbReference type="ChEBI" id="CHEBI:16469"/>
        <dbReference type="ChEBI" id="CHEBI:17263"/>
        <dbReference type="ChEBI" id="CHEBI:57540"/>
        <dbReference type="ChEBI" id="CHEBI:57945"/>
        <dbReference type="EC" id="1.1.1.62"/>
    </reaction>
    <physiologicalReaction direction="left-to-right" evidence="14">
        <dbReference type="Rhea" id="RHEA:24613"/>
    </physiologicalReaction>
    <physiologicalReaction direction="right-to-left" evidence="14">
        <dbReference type="Rhea" id="RHEA:24614"/>
    </physiologicalReaction>
</comment>
<dbReference type="PROSITE" id="PS00061">
    <property type="entry name" value="ADH_SHORT"/>
    <property type="match status" value="1"/>
</dbReference>
<dbReference type="InterPro" id="IPR036291">
    <property type="entry name" value="NAD(P)-bd_dom_sf"/>
</dbReference>
<dbReference type="GO" id="GO:0008210">
    <property type="term" value="P:estrogen metabolic process"/>
    <property type="evidence" value="ECO:0007669"/>
    <property type="project" value="UniProtKB-ARBA"/>
</dbReference>
<evidence type="ECO:0000256" key="10">
    <source>
        <dbReference type="ARBA" id="ARBA00023098"/>
    </source>
</evidence>
<keyword evidence="9" id="KW-0520">NAD</keyword>
<sequence length="269" mass="28007">MFSGRIALVTGGGNGIGRAICQILARDGARVVAADMDHAAAQDTVRMLNGTPASGEPMLVIPVHEKIENNNSPHDHISLMMDVTDKASVESAFSAAIDKFKAPPSLVANGAGITRPAFLMQMDEKAFMDVLDVNLKGTFLVTKAAVAALVEDDASSGAIVNISSLAGKAGTMGQCNYSASKAGVMAFTKTAAMELASIGVRVNCVLPGFTETAMLDDVPEKVMKKLIKITPLNRLAKPAEIAEVVTFLLSDKSSYMTGACVEVTGGLGM</sequence>
<evidence type="ECO:0000313" key="26">
    <source>
        <dbReference type="EMBL" id="KAG0695253.1"/>
    </source>
</evidence>
<evidence type="ECO:0000313" key="27">
    <source>
        <dbReference type="Proteomes" id="UP000770661"/>
    </source>
</evidence>